<dbReference type="Gene3D" id="3.40.30.10">
    <property type="entry name" value="Glutaredoxin"/>
    <property type="match status" value="1"/>
</dbReference>
<name>A0A7K3WMA7_9FLAO</name>
<evidence type="ECO:0000313" key="1">
    <source>
        <dbReference type="EMBL" id="NEN22658.1"/>
    </source>
</evidence>
<dbReference type="SUPFAM" id="SSF52833">
    <property type="entry name" value="Thioredoxin-like"/>
    <property type="match status" value="1"/>
</dbReference>
<evidence type="ECO:0000313" key="2">
    <source>
        <dbReference type="Proteomes" id="UP000486602"/>
    </source>
</evidence>
<reference evidence="1 2" key="1">
    <citation type="submission" date="2020-02" db="EMBL/GenBank/DDBJ databases">
        <title>Out from the shadows clarifying the taxonomy of the family Cryomorphaceae and related taxa by utilizing the GTDB taxonomic framework.</title>
        <authorList>
            <person name="Bowman J.P."/>
        </authorList>
    </citation>
    <scope>NUCLEOTIDE SEQUENCE [LARGE SCALE GENOMIC DNA]</scope>
    <source>
        <strain evidence="1 2">QSSC 1-22</strain>
    </source>
</reference>
<sequence length="207" mass="23284">MKTTNLNAIANSISYGTYIELVGKLVETNATTGPDQSEVLVNFTKLNYKRMTRLNKTVHVSDQLIETVSSLPFNMKWVVVAEAWCGDAAQNIPYIALLAKACANVEIRIVLRDENLDFMDNHLTKGARSIPKAVIFKADDLKEIASWGPRPAIIQEQVMAFKKDAPIDLSYEKFAESMHGWYAKDKNKSLETELFTIFHSIKETTPV</sequence>
<proteinExistence type="predicted"/>
<dbReference type="AlphaFoldDB" id="A0A7K3WMA7"/>
<dbReference type="EMBL" id="JAAGVY010000004">
    <property type="protein sequence ID" value="NEN22658.1"/>
    <property type="molecule type" value="Genomic_DNA"/>
</dbReference>
<accession>A0A7K3WMA7</accession>
<protein>
    <submittedName>
        <fullName evidence="1">Thioredoxin family protein</fullName>
    </submittedName>
</protein>
<organism evidence="1 2">
    <name type="scientific">Cryomorpha ignava</name>
    <dbReference type="NCBI Taxonomy" id="101383"/>
    <lineage>
        <taxon>Bacteria</taxon>
        <taxon>Pseudomonadati</taxon>
        <taxon>Bacteroidota</taxon>
        <taxon>Flavobacteriia</taxon>
        <taxon>Flavobacteriales</taxon>
        <taxon>Cryomorphaceae</taxon>
        <taxon>Cryomorpha</taxon>
    </lineage>
</organism>
<comment type="caution">
    <text evidence="1">The sequence shown here is derived from an EMBL/GenBank/DDBJ whole genome shotgun (WGS) entry which is preliminary data.</text>
</comment>
<gene>
    <name evidence="1" type="ORF">G3O08_03950</name>
</gene>
<keyword evidence="2" id="KW-1185">Reference proteome</keyword>
<dbReference type="Pfam" id="PF14595">
    <property type="entry name" value="Thioredoxin_9"/>
    <property type="match status" value="1"/>
</dbReference>
<dbReference type="Proteomes" id="UP000486602">
    <property type="component" value="Unassembled WGS sequence"/>
</dbReference>
<dbReference type="InterPro" id="IPR036249">
    <property type="entry name" value="Thioredoxin-like_sf"/>
</dbReference>
<dbReference type="RefSeq" id="WP_163283381.1">
    <property type="nucleotide sequence ID" value="NZ_JAAGVY010000004.1"/>
</dbReference>